<evidence type="ECO:0000313" key="3">
    <source>
        <dbReference type="EMBL" id="SUZ47193.1"/>
    </source>
</evidence>
<evidence type="ECO:0000256" key="2">
    <source>
        <dbReference type="ARBA" id="ARBA00022898"/>
    </source>
</evidence>
<dbReference type="FunFam" id="3.40.640.10:FF:000046">
    <property type="entry name" value="Cystathionine gamma-lyase"/>
    <property type="match status" value="1"/>
</dbReference>
<reference evidence="3" key="1">
    <citation type="submission" date="2018-05" db="EMBL/GenBank/DDBJ databases">
        <authorList>
            <person name="Lanie J.A."/>
            <person name="Ng W.-L."/>
            <person name="Kazmierczak K.M."/>
            <person name="Andrzejewski T.M."/>
            <person name="Davidsen T.M."/>
            <person name="Wayne K.J."/>
            <person name="Tettelin H."/>
            <person name="Glass J.I."/>
            <person name="Rusch D."/>
            <person name="Podicherti R."/>
            <person name="Tsui H.-C.T."/>
            <person name="Winkler M.E."/>
        </authorList>
    </citation>
    <scope>NUCLEOTIDE SEQUENCE</scope>
</reference>
<dbReference type="PIRSF" id="PIRSF001434">
    <property type="entry name" value="CGS"/>
    <property type="match status" value="1"/>
</dbReference>
<name>A0A381N0M5_9ZZZZ</name>
<dbReference type="GO" id="GO:0019346">
    <property type="term" value="P:transsulfuration"/>
    <property type="evidence" value="ECO:0007669"/>
    <property type="project" value="InterPro"/>
</dbReference>
<dbReference type="GO" id="GO:0005737">
    <property type="term" value="C:cytoplasm"/>
    <property type="evidence" value="ECO:0007669"/>
    <property type="project" value="TreeGrafter"/>
</dbReference>
<dbReference type="SUPFAM" id="SSF53383">
    <property type="entry name" value="PLP-dependent transferases"/>
    <property type="match status" value="1"/>
</dbReference>
<evidence type="ECO:0000256" key="1">
    <source>
        <dbReference type="ARBA" id="ARBA00001933"/>
    </source>
</evidence>
<proteinExistence type="predicted"/>
<dbReference type="Pfam" id="PF01053">
    <property type="entry name" value="Cys_Met_Meta_PP"/>
    <property type="match status" value="1"/>
</dbReference>
<dbReference type="GO" id="GO:0009086">
    <property type="term" value="P:methionine biosynthetic process"/>
    <property type="evidence" value="ECO:0007669"/>
    <property type="project" value="UniProtKB-ARBA"/>
</dbReference>
<comment type="cofactor">
    <cofactor evidence="1">
        <name>pyridoxal 5'-phosphate</name>
        <dbReference type="ChEBI" id="CHEBI:597326"/>
    </cofactor>
</comment>
<sequence length="384" mass="41864">MSKKDMSFDTKLIHAGEPDPRIEGAVSVPIFQSSTFEYAGQTDYDSLRYIRLNNTPNHIALHKKLAALEGAEAALVTSSGMSAITTALLTYLQSGDHLLAQSTLYGGTADYVKHDLPQYGIEVDFFDAMIPDDWESKVKSNTKVVYVETITNPLMAVPELGAIIELGKKHKLISMIDNTFASPALYCPIMQGFDISLHSATKYLNGHTDIVAGVVIGSENNISKVRSKLNHLGGSLDPNACFLLHRGIKTLSLRMNRQCQNAMAIARFLESHPKVKQVNYPGLESNPSHNRAKEYLCGFSAMISFELTGDVHAADAFIGRLEYPICTASLGGVESLVTRPVQTSHSLLSAEELVEAGISDTLIRYSVGIESADDLISDLKRALD</sequence>
<dbReference type="InterPro" id="IPR000277">
    <property type="entry name" value="Cys/Met-Metab_PyrdxlP-dep_enz"/>
</dbReference>
<keyword evidence="2" id="KW-0663">Pyridoxal phosphate</keyword>
<dbReference type="Gene3D" id="3.40.640.10">
    <property type="entry name" value="Type I PLP-dependent aspartate aminotransferase-like (Major domain)"/>
    <property type="match status" value="1"/>
</dbReference>
<dbReference type="AlphaFoldDB" id="A0A381N0M5"/>
<dbReference type="FunFam" id="3.90.1150.10:FF:000033">
    <property type="entry name" value="Cystathionine gamma-synthase"/>
    <property type="match status" value="1"/>
</dbReference>
<protein>
    <recommendedName>
        <fullName evidence="4">Cystathionine beta-lyase</fullName>
    </recommendedName>
</protein>
<dbReference type="PANTHER" id="PTHR11808:SF80">
    <property type="entry name" value="CYSTATHIONINE GAMMA-LYASE"/>
    <property type="match status" value="1"/>
</dbReference>
<gene>
    <name evidence="3" type="ORF">METZ01_LOCUS47</name>
</gene>
<dbReference type="EMBL" id="UINC01000003">
    <property type="protein sequence ID" value="SUZ47193.1"/>
    <property type="molecule type" value="Genomic_DNA"/>
</dbReference>
<accession>A0A381N0M5</accession>
<dbReference type="GO" id="GO:0030170">
    <property type="term" value="F:pyridoxal phosphate binding"/>
    <property type="evidence" value="ECO:0007669"/>
    <property type="project" value="InterPro"/>
</dbReference>
<dbReference type="CDD" id="cd00614">
    <property type="entry name" value="CGS_like"/>
    <property type="match status" value="1"/>
</dbReference>
<organism evidence="3">
    <name type="scientific">marine metagenome</name>
    <dbReference type="NCBI Taxonomy" id="408172"/>
    <lineage>
        <taxon>unclassified sequences</taxon>
        <taxon>metagenomes</taxon>
        <taxon>ecological metagenomes</taxon>
    </lineage>
</organism>
<evidence type="ECO:0008006" key="4">
    <source>
        <dbReference type="Google" id="ProtNLM"/>
    </source>
</evidence>
<dbReference type="PANTHER" id="PTHR11808">
    <property type="entry name" value="TRANS-SULFURATION ENZYME FAMILY MEMBER"/>
    <property type="match status" value="1"/>
</dbReference>
<dbReference type="GO" id="GO:0016846">
    <property type="term" value="F:carbon-sulfur lyase activity"/>
    <property type="evidence" value="ECO:0007669"/>
    <property type="project" value="TreeGrafter"/>
</dbReference>
<dbReference type="InterPro" id="IPR015424">
    <property type="entry name" value="PyrdxlP-dep_Trfase"/>
</dbReference>
<dbReference type="InterPro" id="IPR015421">
    <property type="entry name" value="PyrdxlP-dep_Trfase_major"/>
</dbReference>
<dbReference type="InterPro" id="IPR015422">
    <property type="entry name" value="PyrdxlP-dep_Trfase_small"/>
</dbReference>
<dbReference type="Gene3D" id="3.90.1150.10">
    <property type="entry name" value="Aspartate Aminotransferase, domain 1"/>
    <property type="match status" value="1"/>
</dbReference>